<evidence type="ECO:0000256" key="9">
    <source>
        <dbReference type="ARBA" id="ARBA00023065"/>
    </source>
</evidence>
<evidence type="ECO:0000256" key="15">
    <source>
        <dbReference type="RuleBase" id="RU003848"/>
    </source>
</evidence>
<dbReference type="GO" id="GO:0045259">
    <property type="term" value="C:proton-transporting ATP synthase complex"/>
    <property type="evidence" value="ECO:0007669"/>
    <property type="project" value="UniProtKB-KW"/>
</dbReference>
<dbReference type="PANTHER" id="PTHR33445">
    <property type="entry name" value="ATP SYNTHASE SUBUNIT B', CHLOROPLASTIC"/>
    <property type="match status" value="1"/>
</dbReference>
<dbReference type="GO" id="GO:0046961">
    <property type="term" value="F:proton-transporting ATPase activity, rotational mechanism"/>
    <property type="evidence" value="ECO:0007669"/>
    <property type="project" value="TreeGrafter"/>
</dbReference>
<evidence type="ECO:0000256" key="2">
    <source>
        <dbReference type="ARBA" id="ARBA00005513"/>
    </source>
</evidence>
<feature type="transmembrane region" description="Helical" evidence="14">
    <location>
        <begin position="30"/>
        <end position="48"/>
    </location>
</feature>
<comment type="subcellular location">
    <subcellularLocation>
        <location evidence="1 14">Cell membrane</location>
        <topology evidence="1 14">Single-pass membrane protein</topology>
    </subcellularLocation>
</comment>
<keyword evidence="9 14" id="KW-0406">Ion transport</keyword>
<dbReference type="InterPro" id="IPR050059">
    <property type="entry name" value="ATP_synthase_B_chain"/>
</dbReference>
<evidence type="ECO:0000256" key="4">
    <source>
        <dbReference type="ARBA" id="ARBA00022475"/>
    </source>
</evidence>
<organism evidence="17 18">
    <name type="scientific">Pseudoclavibacter terrae</name>
    <dbReference type="NCBI Taxonomy" id="1530195"/>
    <lineage>
        <taxon>Bacteria</taxon>
        <taxon>Bacillati</taxon>
        <taxon>Actinomycetota</taxon>
        <taxon>Actinomycetes</taxon>
        <taxon>Micrococcales</taxon>
        <taxon>Microbacteriaceae</taxon>
        <taxon>Pseudoclavibacter</taxon>
    </lineage>
</organism>
<keyword evidence="16" id="KW-0175">Coiled coil</keyword>
<dbReference type="GO" id="GO:0046933">
    <property type="term" value="F:proton-transporting ATP synthase activity, rotational mechanism"/>
    <property type="evidence" value="ECO:0007669"/>
    <property type="project" value="UniProtKB-UniRule"/>
</dbReference>
<accession>A0A7J5B6I9</accession>
<dbReference type="PANTHER" id="PTHR33445:SF1">
    <property type="entry name" value="ATP SYNTHASE SUBUNIT B"/>
    <property type="match status" value="1"/>
</dbReference>
<keyword evidence="7 14" id="KW-0375">Hydrogen ion transport</keyword>
<evidence type="ECO:0000256" key="14">
    <source>
        <dbReference type="HAMAP-Rule" id="MF_01398"/>
    </source>
</evidence>
<dbReference type="Proteomes" id="UP000490386">
    <property type="component" value="Unassembled WGS sequence"/>
</dbReference>
<dbReference type="InterPro" id="IPR028987">
    <property type="entry name" value="ATP_synth_B-like_membr_sf"/>
</dbReference>
<reference evidence="17 18" key="1">
    <citation type="submission" date="2019-09" db="EMBL/GenBank/DDBJ databases">
        <title>Phylogeny of genus Pseudoclavibacter and closely related genus.</title>
        <authorList>
            <person name="Li Y."/>
        </authorList>
    </citation>
    <scope>NUCLEOTIDE SEQUENCE [LARGE SCALE GENOMIC DNA]</scope>
    <source>
        <strain evidence="17 18">THG-MD12</strain>
    </source>
</reference>
<evidence type="ECO:0000256" key="11">
    <source>
        <dbReference type="ARBA" id="ARBA00023310"/>
    </source>
</evidence>
<evidence type="ECO:0000256" key="1">
    <source>
        <dbReference type="ARBA" id="ARBA00004162"/>
    </source>
</evidence>
<evidence type="ECO:0000256" key="7">
    <source>
        <dbReference type="ARBA" id="ARBA00022781"/>
    </source>
</evidence>
<evidence type="ECO:0000313" key="18">
    <source>
        <dbReference type="Proteomes" id="UP000490386"/>
    </source>
</evidence>
<dbReference type="OrthoDB" id="5243563at2"/>
<proteinExistence type="inferred from homology"/>
<evidence type="ECO:0000256" key="8">
    <source>
        <dbReference type="ARBA" id="ARBA00022989"/>
    </source>
</evidence>
<sequence length="189" mass="20485">MSTFALSAATSTLAAEEGGNVLLPATYDIVWSAVVFVVLGFFFWKFAIPALRKVLDEREAQIEGGIRKAEIAQAEAAAKRDENEKLLAAARTEAAEIREQARVDADQIKVQKKAETQAELDRMTASAKAQIEAERQTAIVSLRAEVGTLALDLASGVVGESLREDSRSTAYVDRFLSELDNDQKAGTHS</sequence>
<dbReference type="GO" id="GO:0005886">
    <property type="term" value="C:plasma membrane"/>
    <property type="evidence" value="ECO:0007669"/>
    <property type="project" value="UniProtKB-SubCell"/>
</dbReference>
<comment type="subunit">
    <text evidence="13 14">F-type ATPases have 2 components, F(1) - the catalytic core - and F(0) - the membrane proton channel. F(1) has five subunits: alpha(3), beta(3), gamma(1), delta(1), epsilon(1). F(0) has three main subunits: a(1), b(2) and c(10-14). The alpha and beta chains form an alternating ring which encloses part of the gamma chain. F(1) is attached to F(0) by a central stalk formed by the gamma and epsilon chains, while a peripheral stalk is formed by the delta and b chains.</text>
</comment>
<keyword evidence="6 14" id="KW-0812">Transmembrane</keyword>
<gene>
    <name evidence="14" type="primary">atpF</name>
    <name evidence="17" type="ORF">F8O03_05445</name>
</gene>
<evidence type="ECO:0000256" key="12">
    <source>
        <dbReference type="ARBA" id="ARBA00025198"/>
    </source>
</evidence>
<name>A0A7J5B6I9_9MICO</name>
<evidence type="ECO:0000256" key="16">
    <source>
        <dbReference type="SAM" id="Coils"/>
    </source>
</evidence>
<dbReference type="Pfam" id="PF00430">
    <property type="entry name" value="ATP-synt_B"/>
    <property type="match status" value="1"/>
</dbReference>
<keyword evidence="5 14" id="KW-0138">CF(0)</keyword>
<feature type="coiled-coil region" evidence="16">
    <location>
        <begin position="69"/>
        <end position="100"/>
    </location>
</feature>
<dbReference type="EMBL" id="WBJX01000001">
    <property type="protein sequence ID" value="KAB1639757.1"/>
    <property type="molecule type" value="Genomic_DNA"/>
</dbReference>
<evidence type="ECO:0000256" key="6">
    <source>
        <dbReference type="ARBA" id="ARBA00022692"/>
    </source>
</evidence>
<evidence type="ECO:0000256" key="3">
    <source>
        <dbReference type="ARBA" id="ARBA00022448"/>
    </source>
</evidence>
<dbReference type="HAMAP" id="MF_01398">
    <property type="entry name" value="ATP_synth_b_bprime"/>
    <property type="match status" value="1"/>
</dbReference>
<keyword evidence="10 14" id="KW-0472">Membrane</keyword>
<keyword evidence="18" id="KW-1185">Reference proteome</keyword>
<dbReference type="InterPro" id="IPR002146">
    <property type="entry name" value="ATP_synth_b/b'su_bac/chlpt"/>
</dbReference>
<comment type="function">
    <text evidence="14">Component of the F(0) channel, it forms part of the peripheral stalk, linking F(1) to F(0).</text>
</comment>
<evidence type="ECO:0000313" key="17">
    <source>
        <dbReference type="EMBL" id="KAB1639757.1"/>
    </source>
</evidence>
<dbReference type="SUPFAM" id="SSF81573">
    <property type="entry name" value="F1F0 ATP synthase subunit B, membrane domain"/>
    <property type="match status" value="1"/>
</dbReference>
<dbReference type="InterPro" id="IPR005864">
    <property type="entry name" value="ATP_synth_F0_bsu_bac"/>
</dbReference>
<keyword evidence="3 14" id="KW-0813">Transport</keyword>
<comment type="similarity">
    <text evidence="2 14 15">Belongs to the ATPase B chain family.</text>
</comment>
<dbReference type="CDD" id="cd06503">
    <property type="entry name" value="ATP-synt_Fo_b"/>
    <property type="match status" value="1"/>
</dbReference>
<evidence type="ECO:0000256" key="5">
    <source>
        <dbReference type="ARBA" id="ARBA00022547"/>
    </source>
</evidence>
<dbReference type="RefSeq" id="WP_104253481.1">
    <property type="nucleotide sequence ID" value="NZ_CANKVH010000002.1"/>
</dbReference>
<comment type="function">
    <text evidence="12 14">F(1)F(0) ATP synthase produces ATP from ADP in the presence of a proton or sodium gradient. F-type ATPases consist of two structural domains, F(1) containing the extramembraneous catalytic core and F(0) containing the membrane proton channel, linked together by a central stalk and a peripheral stalk. During catalysis, ATP synthesis in the catalytic domain of F(1) is coupled via a rotary mechanism of the central stalk subunits to proton translocation.</text>
</comment>
<keyword evidence="8 14" id="KW-1133">Transmembrane helix</keyword>
<dbReference type="NCBIfam" id="TIGR01144">
    <property type="entry name" value="ATP_synt_b"/>
    <property type="match status" value="1"/>
</dbReference>
<keyword evidence="4 14" id="KW-1003">Cell membrane</keyword>
<dbReference type="NCBIfam" id="NF004412">
    <property type="entry name" value="PRK05759.1-3"/>
    <property type="match status" value="1"/>
</dbReference>
<evidence type="ECO:0000256" key="13">
    <source>
        <dbReference type="ARBA" id="ARBA00025830"/>
    </source>
</evidence>
<keyword evidence="11 14" id="KW-0066">ATP synthesis</keyword>
<dbReference type="AlphaFoldDB" id="A0A7J5B6I9"/>
<protein>
    <recommendedName>
        <fullName evidence="14">ATP synthase subunit b</fullName>
    </recommendedName>
    <alternativeName>
        <fullName evidence="14">ATP synthase F(0) sector subunit b</fullName>
    </alternativeName>
    <alternativeName>
        <fullName evidence="14">ATPase subunit I</fullName>
    </alternativeName>
    <alternativeName>
        <fullName evidence="14">F-type ATPase subunit b</fullName>
        <shortName evidence="14">F-ATPase subunit b</shortName>
    </alternativeName>
</protein>
<dbReference type="Gene3D" id="1.20.5.620">
    <property type="entry name" value="F1F0 ATP synthase subunit B, membrane domain"/>
    <property type="match status" value="1"/>
</dbReference>
<evidence type="ECO:0000256" key="10">
    <source>
        <dbReference type="ARBA" id="ARBA00023136"/>
    </source>
</evidence>
<comment type="caution">
    <text evidence="17">The sequence shown here is derived from an EMBL/GenBank/DDBJ whole genome shotgun (WGS) entry which is preliminary data.</text>
</comment>